<accession>D0WCE5</accession>
<reference evidence="1 2" key="1">
    <citation type="submission" date="2009-10" db="EMBL/GenBank/DDBJ databases">
        <authorList>
            <person name="Weinstock G."/>
            <person name="Sodergren E."/>
            <person name="Clifton S."/>
            <person name="Fulton L."/>
            <person name="Fulton B."/>
            <person name="Courtney L."/>
            <person name="Fronick C."/>
            <person name="Harrison M."/>
            <person name="Strong C."/>
            <person name="Farmer C."/>
            <person name="Delahaunty K."/>
            <person name="Markovic C."/>
            <person name="Hall O."/>
            <person name="Minx P."/>
            <person name="Tomlinson C."/>
            <person name="Mitreva M."/>
            <person name="Nelson J."/>
            <person name="Hou S."/>
            <person name="Wollam A."/>
            <person name="Pepin K.H."/>
            <person name="Johnson M."/>
            <person name="Bhonagiri V."/>
            <person name="Nash W.E."/>
            <person name="Warren W."/>
            <person name="Chinwalla A."/>
            <person name="Mardis E.R."/>
            <person name="Wilson R.K."/>
        </authorList>
    </citation>
    <scope>NUCLEOTIDE SEQUENCE [LARGE SCALE GENOMIC DNA]</scope>
    <source>
        <strain evidence="1 2">ATCC 23970</strain>
    </source>
</reference>
<dbReference type="EMBL" id="ACEQ02000031">
    <property type="protein sequence ID" value="EEZ74778.1"/>
    <property type="molecule type" value="Genomic_DNA"/>
</dbReference>
<evidence type="ECO:0000313" key="1">
    <source>
        <dbReference type="EMBL" id="EEZ74778.1"/>
    </source>
</evidence>
<proteinExistence type="predicted"/>
<evidence type="ECO:0000313" key="2">
    <source>
        <dbReference type="Proteomes" id="UP000003843"/>
    </source>
</evidence>
<gene>
    <name evidence="1" type="ORF">NEILACOT_05226</name>
</gene>
<dbReference type="Proteomes" id="UP000003843">
    <property type="component" value="Unassembled WGS sequence"/>
</dbReference>
<dbReference type="AlphaFoldDB" id="D0WCE5"/>
<protein>
    <submittedName>
        <fullName evidence="1">Uncharacterized protein</fullName>
    </submittedName>
</protein>
<sequence>MLKHHCSLLVCLSGFGWGGTRRARCRAACRNAVCRLKACPFRRHCVISSLF</sequence>
<name>D0WCE5_NEILA</name>
<comment type="caution">
    <text evidence="1">The sequence shown here is derived from an EMBL/GenBank/DDBJ whole genome shotgun (WGS) entry which is preliminary data.</text>
</comment>
<organism evidence="1 2">
    <name type="scientific">Neisseria lactamica ATCC 23970</name>
    <dbReference type="NCBI Taxonomy" id="546265"/>
    <lineage>
        <taxon>Bacteria</taxon>
        <taxon>Pseudomonadati</taxon>
        <taxon>Pseudomonadota</taxon>
        <taxon>Betaproteobacteria</taxon>
        <taxon>Neisseriales</taxon>
        <taxon>Neisseriaceae</taxon>
        <taxon>Neisseria</taxon>
    </lineage>
</organism>